<protein>
    <submittedName>
        <fullName evidence="2">Putative secreted protein</fullName>
    </submittedName>
</protein>
<keyword evidence="1" id="KW-0732">Signal</keyword>
<dbReference type="AlphaFoldDB" id="A0A2M4CBQ8"/>
<feature type="chain" id="PRO_5014623728" evidence="1">
    <location>
        <begin position="18"/>
        <end position="79"/>
    </location>
</feature>
<organism evidence="2">
    <name type="scientific">Anopheles marajoara</name>
    <dbReference type="NCBI Taxonomy" id="58244"/>
    <lineage>
        <taxon>Eukaryota</taxon>
        <taxon>Metazoa</taxon>
        <taxon>Ecdysozoa</taxon>
        <taxon>Arthropoda</taxon>
        <taxon>Hexapoda</taxon>
        <taxon>Insecta</taxon>
        <taxon>Pterygota</taxon>
        <taxon>Neoptera</taxon>
        <taxon>Endopterygota</taxon>
        <taxon>Diptera</taxon>
        <taxon>Nematocera</taxon>
        <taxon>Culicoidea</taxon>
        <taxon>Culicidae</taxon>
        <taxon>Anophelinae</taxon>
        <taxon>Anopheles</taxon>
    </lineage>
</organism>
<accession>A0A2M4CBQ8</accession>
<sequence>MLLRCTVLLLLLEGSICSRELVRCRKQLPLGAWCRDDHITTEILQSRGLQCSLQGNLLTVPGGRCLNRDSRLELINRNR</sequence>
<evidence type="ECO:0000313" key="2">
    <source>
        <dbReference type="EMBL" id="MBW62773.1"/>
    </source>
</evidence>
<feature type="signal peptide" evidence="1">
    <location>
        <begin position="1"/>
        <end position="17"/>
    </location>
</feature>
<dbReference type="EMBL" id="GGFJ01013632">
    <property type="protein sequence ID" value="MBW62773.1"/>
    <property type="molecule type" value="Transcribed_RNA"/>
</dbReference>
<reference evidence="2" key="1">
    <citation type="submission" date="2018-01" db="EMBL/GenBank/DDBJ databases">
        <title>An insight into the sialome of Amazonian anophelines.</title>
        <authorList>
            <person name="Ribeiro J.M."/>
            <person name="Scarpassa V."/>
            <person name="Calvo E."/>
        </authorList>
    </citation>
    <scope>NUCLEOTIDE SEQUENCE</scope>
    <source>
        <tissue evidence="2">Salivary glands</tissue>
    </source>
</reference>
<evidence type="ECO:0000256" key="1">
    <source>
        <dbReference type="SAM" id="SignalP"/>
    </source>
</evidence>
<proteinExistence type="predicted"/>
<name>A0A2M4CBQ8_9DIPT</name>